<keyword evidence="1" id="KW-0472">Membrane</keyword>
<evidence type="ECO:0000259" key="2">
    <source>
        <dbReference type="Pfam" id="PF01757"/>
    </source>
</evidence>
<feature type="transmembrane region" description="Helical" evidence="1">
    <location>
        <begin position="198"/>
        <end position="217"/>
    </location>
</feature>
<accession>A0A9N9MLY7</accession>
<dbReference type="AlphaFoldDB" id="A0A9N9MLY7"/>
<feature type="transmembrane region" description="Helical" evidence="1">
    <location>
        <begin position="415"/>
        <end position="439"/>
    </location>
</feature>
<dbReference type="Pfam" id="PF01757">
    <property type="entry name" value="Acyl_transf_3"/>
    <property type="match status" value="1"/>
</dbReference>
<feature type="transmembrane region" description="Helical" evidence="1">
    <location>
        <begin position="277"/>
        <end position="297"/>
    </location>
</feature>
<evidence type="ECO:0000313" key="4">
    <source>
        <dbReference type="Proteomes" id="UP001152799"/>
    </source>
</evidence>
<dbReference type="EMBL" id="OU892279">
    <property type="protein sequence ID" value="CAG9766404.1"/>
    <property type="molecule type" value="Genomic_DNA"/>
</dbReference>
<dbReference type="GO" id="GO:0016747">
    <property type="term" value="F:acyltransferase activity, transferring groups other than amino-acyl groups"/>
    <property type="evidence" value="ECO:0007669"/>
    <property type="project" value="InterPro"/>
</dbReference>
<feature type="domain" description="Acyltransferase 3" evidence="2">
    <location>
        <begin position="45"/>
        <end position="410"/>
    </location>
</feature>
<feature type="transmembrane region" description="Helical" evidence="1">
    <location>
        <begin position="51"/>
        <end position="72"/>
    </location>
</feature>
<evidence type="ECO:0000256" key="1">
    <source>
        <dbReference type="SAM" id="Phobius"/>
    </source>
</evidence>
<evidence type="ECO:0000313" key="3">
    <source>
        <dbReference type="EMBL" id="CAG9766404.1"/>
    </source>
</evidence>
<proteinExistence type="predicted"/>
<dbReference type="OrthoDB" id="10265389at2759"/>
<name>A0A9N9MLY7_9CUCU</name>
<dbReference type="InterPro" id="IPR002656">
    <property type="entry name" value="Acyl_transf_3_dom"/>
</dbReference>
<feature type="transmembrane region" description="Helical" evidence="1">
    <location>
        <begin position="224"/>
        <end position="245"/>
    </location>
</feature>
<gene>
    <name evidence="3" type="ORF">CEUTPL_LOCUS6989</name>
</gene>
<dbReference type="PANTHER" id="PTHR11161:SF0">
    <property type="entry name" value="O-ACYLTRANSFERASE LIKE PROTEIN"/>
    <property type="match status" value="1"/>
</dbReference>
<feature type="transmembrane region" description="Helical" evidence="1">
    <location>
        <begin position="133"/>
        <end position="153"/>
    </location>
</feature>
<dbReference type="InterPro" id="IPR052728">
    <property type="entry name" value="O2_lipid_transport_reg"/>
</dbReference>
<dbReference type="PANTHER" id="PTHR11161">
    <property type="entry name" value="O-ACYLTRANSFERASE"/>
    <property type="match status" value="1"/>
</dbReference>
<feature type="transmembrane region" description="Helical" evidence="1">
    <location>
        <begin position="383"/>
        <end position="403"/>
    </location>
</feature>
<dbReference type="Proteomes" id="UP001152799">
    <property type="component" value="Chromosome 3"/>
</dbReference>
<protein>
    <recommendedName>
        <fullName evidence="2">Acyltransferase 3 domain-containing protein</fullName>
    </recommendedName>
</protein>
<feature type="transmembrane region" description="Helical" evidence="1">
    <location>
        <begin position="343"/>
        <end position="362"/>
    </location>
</feature>
<organism evidence="3 4">
    <name type="scientific">Ceutorhynchus assimilis</name>
    <name type="common">cabbage seed weevil</name>
    <dbReference type="NCBI Taxonomy" id="467358"/>
    <lineage>
        <taxon>Eukaryota</taxon>
        <taxon>Metazoa</taxon>
        <taxon>Ecdysozoa</taxon>
        <taxon>Arthropoda</taxon>
        <taxon>Hexapoda</taxon>
        <taxon>Insecta</taxon>
        <taxon>Pterygota</taxon>
        <taxon>Neoptera</taxon>
        <taxon>Endopterygota</taxon>
        <taxon>Coleoptera</taxon>
        <taxon>Polyphaga</taxon>
        <taxon>Cucujiformia</taxon>
        <taxon>Curculionidae</taxon>
        <taxon>Ceutorhynchinae</taxon>
        <taxon>Ceutorhynchus</taxon>
    </lineage>
</organism>
<sequence>MQGEKLHYYEQTKTSHFIAAFSIPKNWHRLRSTSNTNQEYRKLRSIQGIRFYNIICVVLSHTIMGTLGGAVSNPRYTEHSTKHVLNMFIANGWYIVQTFFVISGWLLSYHFFEMTSGSKHFKITYIFWAILNRYLRLVPAVALMVGFHGTWLVHLSKGPYWDMFVGQEYRNCRKNWWTNVLFINNYIDNNNMCLHQTWYIAADMQLFMVSVAVLYVIWNYPKTLKYIFGTLLFVGFLTPGMIAYVNNYDIVIRQYPEILYNLNLLRLDHWHQLYSSAYSNIFGYTVGMVFGYLFFSYKNVTLNINKIHVILWWLLSFGMCIFVVLIAVVFYDPNFMVTPLKSALYWSCGKNLFALGISIGIFGLTQKIGWFARWFCEFQPVQVLGRLTYSTYIIHVAFIRWQMGYRRYPASANDSMIFFAVLRDVTLAYLGGTLLCLFLEMPVSALQKLMGFKQNKRPAKMSAEKSLETLDLDCDNGQTQLKL</sequence>
<reference evidence="3" key="1">
    <citation type="submission" date="2022-01" db="EMBL/GenBank/DDBJ databases">
        <authorList>
            <person name="King R."/>
        </authorList>
    </citation>
    <scope>NUCLEOTIDE SEQUENCE</scope>
</reference>
<keyword evidence="1" id="KW-1133">Transmembrane helix</keyword>
<feature type="transmembrane region" description="Helical" evidence="1">
    <location>
        <begin position="309"/>
        <end position="331"/>
    </location>
</feature>
<feature type="transmembrane region" description="Helical" evidence="1">
    <location>
        <begin position="92"/>
        <end position="112"/>
    </location>
</feature>
<keyword evidence="4" id="KW-1185">Reference proteome</keyword>
<keyword evidence="1" id="KW-0812">Transmembrane</keyword>